<evidence type="ECO:0000256" key="4">
    <source>
        <dbReference type="ARBA" id="ARBA00022827"/>
    </source>
</evidence>
<keyword evidence="4 5" id="KW-0274">FAD</keyword>
<feature type="domain" description="Acyl-CoA oxidase/dehydrogenase middle" evidence="7">
    <location>
        <begin position="167"/>
        <end position="270"/>
    </location>
</feature>
<dbReference type="OrthoDB" id="9771038at2"/>
<accession>A0A5D4SW36</accession>
<sequence>MTMTRNFFTEDKHLQQVLKKHLEPAFYKWAEKELTEFGESCANEIEERAVHTDREGQPRLIKYNRMGDDVSEVWVNEGYKKTVQETYNRGIVGYVHKEIPEFGQKGNYLYSYAQGYLLSQTEPGFYCPVTLTMATAYLLEHYADEHVKNKFLPYVISTGEVELFEGATFLTERQGGSDVGANETQAVPNLNKETYLLTGEKYFASNAGQCGVAMVLARIPGAPKGTKGLSLFAVPWKKEDGSGKLNGIEIRRLKDKLGVRAVPSAEVLFNGAEGYLVGEASKGIHYMMEALNLSRVCNAIASLGIMQRAYTEAHNYARSRVTFGDQLINFPMIRESLVDMAVKQEVETSACFELVALFDRVMRHAGAKVSEEEIALNRLLIALLKKETAEQAVHFSHEAIEMHGGNGFIEDFVTPRLLRDAQVLTVWEGTANILGMEVLRLMGRFKVERVFIESMRERLGSIQIDNTMKEQVEEALVKLQELCNFTSSCAPEIQTVYSKKIASLMVKIFESVVALEGANSGDARELAKAELFLQMTWKESDLWFDRENKKLRFFDLIVNWEKSSVGVE</sequence>
<dbReference type="SUPFAM" id="SSF56645">
    <property type="entry name" value="Acyl-CoA dehydrogenase NM domain-like"/>
    <property type="match status" value="1"/>
</dbReference>
<dbReference type="Gene3D" id="1.20.140.10">
    <property type="entry name" value="Butyryl-CoA Dehydrogenase, subunit A, domain 3"/>
    <property type="match status" value="1"/>
</dbReference>
<gene>
    <name evidence="9" type="ORF">FZC76_13515</name>
</gene>
<name>A0A5D4SW36_9BACI</name>
<evidence type="ECO:0000256" key="1">
    <source>
        <dbReference type="ARBA" id="ARBA00001974"/>
    </source>
</evidence>
<evidence type="ECO:0000256" key="3">
    <source>
        <dbReference type="ARBA" id="ARBA00022630"/>
    </source>
</evidence>
<reference evidence="9 10" key="1">
    <citation type="submission" date="2019-08" db="EMBL/GenBank/DDBJ databases">
        <title>Bacillus genomes from the desert of Cuatro Cienegas, Coahuila.</title>
        <authorList>
            <person name="Olmedo-Alvarez G."/>
        </authorList>
    </citation>
    <scope>NUCLEOTIDE SEQUENCE [LARGE SCALE GENOMIC DNA]</scope>
    <source>
        <strain evidence="9 10">CH28_1T</strain>
    </source>
</reference>
<keyword evidence="5" id="KW-0560">Oxidoreductase</keyword>
<comment type="caution">
    <text evidence="9">The sequence shown here is derived from an EMBL/GenBank/DDBJ whole genome shotgun (WGS) entry which is preliminary data.</text>
</comment>
<dbReference type="InterPro" id="IPR006089">
    <property type="entry name" value="Acyl-CoA_DH_CS"/>
</dbReference>
<evidence type="ECO:0000259" key="7">
    <source>
        <dbReference type="Pfam" id="PF02770"/>
    </source>
</evidence>
<proteinExistence type="inferred from homology"/>
<dbReference type="InterPro" id="IPR036250">
    <property type="entry name" value="AcylCo_DH-like_C"/>
</dbReference>
<keyword evidence="3 5" id="KW-0285">Flavoprotein</keyword>
<dbReference type="SUPFAM" id="SSF47203">
    <property type="entry name" value="Acyl-CoA dehydrogenase C-terminal domain-like"/>
    <property type="match status" value="1"/>
</dbReference>
<evidence type="ECO:0000313" key="9">
    <source>
        <dbReference type="EMBL" id="TYS67590.1"/>
    </source>
</evidence>
<dbReference type="GO" id="GO:0003995">
    <property type="term" value="F:acyl-CoA dehydrogenase activity"/>
    <property type="evidence" value="ECO:0007669"/>
    <property type="project" value="InterPro"/>
</dbReference>
<feature type="domain" description="Adaptive response protein AidB N-terminal" evidence="8">
    <location>
        <begin position="4"/>
        <end position="157"/>
    </location>
</feature>
<comment type="cofactor">
    <cofactor evidence="1 5">
        <name>FAD</name>
        <dbReference type="ChEBI" id="CHEBI:57692"/>
    </cofactor>
</comment>
<dbReference type="Pfam" id="PF02770">
    <property type="entry name" value="Acyl-CoA_dh_M"/>
    <property type="match status" value="1"/>
</dbReference>
<protein>
    <submittedName>
        <fullName evidence="9">Isovaleryl-CoA dehydrogenase</fullName>
    </submittedName>
</protein>
<dbReference type="EMBL" id="VTEV01000005">
    <property type="protein sequence ID" value="TYS67590.1"/>
    <property type="molecule type" value="Genomic_DNA"/>
</dbReference>
<dbReference type="InterPro" id="IPR009100">
    <property type="entry name" value="AcylCoA_DH/oxidase_NM_dom_sf"/>
</dbReference>
<evidence type="ECO:0000256" key="5">
    <source>
        <dbReference type="RuleBase" id="RU362125"/>
    </source>
</evidence>
<dbReference type="Pfam" id="PF18158">
    <property type="entry name" value="AidB_N"/>
    <property type="match status" value="1"/>
</dbReference>
<evidence type="ECO:0000259" key="8">
    <source>
        <dbReference type="Pfam" id="PF18158"/>
    </source>
</evidence>
<feature type="domain" description="Acyl-CoA dehydrogenase/oxidase C-terminal" evidence="6">
    <location>
        <begin position="282"/>
        <end position="440"/>
    </location>
</feature>
<organism evidence="9 10">
    <name type="scientific">Sutcliffiella horikoshii</name>
    <dbReference type="NCBI Taxonomy" id="79883"/>
    <lineage>
        <taxon>Bacteria</taxon>
        <taxon>Bacillati</taxon>
        <taxon>Bacillota</taxon>
        <taxon>Bacilli</taxon>
        <taxon>Bacillales</taxon>
        <taxon>Bacillaceae</taxon>
        <taxon>Sutcliffiella</taxon>
    </lineage>
</organism>
<evidence type="ECO:0000259" key="6">
    <source>
        <dbReference type="Pfam" id="PF00441"/>
    </source>
</evidence>
<dbReference type="Gene3D" id="2.40.110.20">
    <property type="match status" value="1"/>
</dbReference>
<evidence type="ECO:0000256" key="2">
    <source>
        <dbReference type="ARBA" id="ARBA00009347"/>
    </source>
</evidence>
<dbReference type="InterPro" id="IPR006091">
    <property type="entry name" value="Acyl-CoA_Oxase/DH_mid-dom"/>
</dbReference>
<dbReference type="PANTHER" id="PTHR42707">
    <property type="entry name" value="ACYL-COA DEHYDROGENASE"/>
    <property type="match status" value="1"/>
</dbReference>
<dbReference type="Proteomes" id="UP000322524">
    <property type="component" value="Unassembled WGS sequence"/>
</dbReference>
<dbReference type="InterPro" id="IPR041504">
    <property type="entry name" value="AidB_N"/>
</dbReference>
<dbReference type="InterPro" id="IPR052904">
    <property type="entry name" value="Acyl-CoA_dehydrogenase-like"/>
</dbReference>
<dbReference type="InterPro" id="IPR009075">
    <property type="entry name" value="AcylCo_DH/oxidase_C"/>
</dbReference>
<dbReference type="RefSeq" id="WP_148988701.1">
    <property type="nucleotide sequence ID" value="NZ_VTEV01000005.1"/>
</dbReference>
<dbReference type="STRING" id="79883.GCA_001636495_04179"/>
<dbReference type="AlphaFoldDB" id="A0A5D4SW36"/>
<dbReference type="Pfam" id="PF00441">
    <property type="entry name" value="Acyl-CoA_dh_1"/>
    <property type="match status" value="1"/>
</dbReference>
<comment type="similarity">
    <text evidence="2 5">Belongs to the acyl-CoA dehydrogenase family.</text>
</comment>
<dbReference type="PROSITE" id="PS00073">
    <property type="entry name" value="ACYL_COA_DH_2"/>
    <property type="match status" value="1"/>
</dbReference>
<evidence type="ECO:0000313" key="10">
    <source>
        <dbReference type="Proteomes" id="UP000322524"/>
    </source>
</evidence>
<dbReference type="PANTHER" id="PTHR42707:SF2">
    <property type="entry name" value="ACD11 DEHYDROGENASE"/>
    <property type="match status" value="1"/>
</dbReference>